<proteinExistence type="predicted"/>
<evidence type="ECO:0000313" key="3">
    <source>
        <dbReference type="Proteomes" id="UP001628164"/>
    </source>
</evidence>
<feature type="transmembrane region" description="Helical" evidence="1">
    <location>
        <begin position="164"/>
        <end position="186"/>
    </location>
</feature>
<accession>A0ABQ6PDH8</accession>
<reference evidence="2 3" key="1">
    <citation type="journal article" date="2024" name="Dis. Aquat. Organ.">
        <title>Francisella sciaenopsi sp. nov. isolated from diseased red drum Sciaenops ocellatus in Florida, USA.</title>
        <authorList>
            <person name="Kawahara M."/>
            <person name="Cody T.T."/>
            <person name="Yanong R.P.E."/>
            <person name="Henderson E."/>
            <person name="Yazdi Z."/>
            <person name="Soto E."/>
        </authorList>
    </citation>
    <scope>NUCLEOTIDE SEQUENCE [LARGE SCALE GENOMIC DNA]</scope>
    <source>
        <strain evidence="2 3">R22-20-7</strain>
    </source>
</reference>
<evidence type="ECO:0000256" key="1">
    <source>
        <dbReference type="SAM" id="Phobius"/>
    </source>
</evidence>
<name>A0ABQ6PDH8_9GAMM</name>
<dbReference type="InterPro" id="IPR008537">
    <property type="entry name" value="DUF819"/>
</dbReference>
<dbReference type="EMBL" id="BTHG01000001">
    <property type="protein sequence ID" value="GMN88798.1"/>
    <property type="molecule type" value="Genomic_DNA"/>
</dbReference>
<dbReference type="Proteomes" id="UP001628164">
    <property type="component" value="Unassembled WGS sequence"/>
</dbReference>
<dbReference type="PANTHER" id="PTHR34289:SF8">
    <property type="entry name" value="DUF819 DOMAIN-CONTAINING PROTEIN"/>
    <property type="match status" value="1"/>
</dbReference>
<feature type="transmembrane region" description="Helical" evidence="1">
    <location>
        <begin position="198"/>
        <end position="219"/>
    </location>
</feature>
<organism evidence="2 3">
    <name type="scientific">Francisella sciaenopsi</name>
    <dbReference type="NCBI Taxonomy" id="3055034"/>
    <lineage>
        <taxon>Bacteria</taxon>
        <taxon>Pseudomonadati</taxon>
        <taxon>Pseudomonadota</taxon>
        <taxon>Gammaproteobacteria</taxon>
        <taxon>Thiotrichales</taxon>
        <taxon>Francisellaceae</taxon>
        <taxon>Francisella</taxon>
    </lineage>
</organism>
<keyword evidence="3" id="KW-1185">Reference proteome</keyword>
<feature type="transmembrane region" description="Helical" evidence="1">
    <location>
        <begin position="307"/>
        <end position="331"/>
    </location>
</feature>
<keyword evidence="1" id="KW-0812">Transmembrane</keyword>
<feature type="transmembrane region" description="Helical" evidence="1">
    <location>
        <begin position="109"/>
        <end position="130"/>
    </location>
</feature>
<keyword evidence="1" id="KW-1133">Transmembrane helix</keyword>
<comment type="caution">
    <text evidence="2">The sequence shown here is derived from an EMBL/GenBank/DDBJ whole genome shotgun (WGS) entry which is preliminary data.</text>
</comment>
<feature type="transmembrane region" description="Helical" evidence="1">
    <location>
        <begin position="251"/>
        <end position="273"/>
    </location>
</feature>
<feature type="transmembrane region" description="Helical" evidence="1">
    <location>
        <begin position="226"/>
        <end position="245"/>
    </location>
</feature>
<protein>
    <submittedName>
        <fullName evidence="2">DUF819 family protein</fullName>
    </submittedName>
</protein>
<gene>
    <name evidence="2" type="ORF">fsci_02840</name>
</gene>
<evidence type="ECO:0000313" key="2">
    <source>
        <dbReference type="EMBL" id="GMN88798.1"/>
    </source>
</evidence>
<dbReference type="Pfam" id="PF05684">
    <property type="entry name" value="DUF819"/>
    <property type="match status" value="1"/>
</dbReference>
<sequence length="339" mass="36614">MGFWDSKSSEIIQTRSQLQDLILPVMLFLMLIRCDIRVVIKLGRKLLIAFFGATVSIIIAFVIMYLTVGKYISPDAWKGFSALSASWMGGTGNMVAVKQALGTPDNQMGYILLTDSISYSIWFAFLFALISRANIFDKWTKAGCIEEHISKVDINNPYDVKGDINFVGIFVLIAMAFTATDIAKILSSYLPATDLISAKTWIILLVTLFGFVGAMTPIAKIRSDSIIASIFLYFLVALIASGSSFKGFSQAPIYIVCGLMVLVIHAILMVIIAKIFRLNLAMCSIASLANIGGIAGAPILASAYTRSLVSIAVVMALLGFLIGTQGGLIVAKILSGFSI</sequence>
<dbReference type="PANTHER" id="PTHR34289">
    <property type="entry name" value="PROTEIN, PUTATIVE (DUF819)-RELATED"/>
    <property type="match status" value="1"/>
</dbReference>
<keyword evidence="1" id="KW-0472">Membrane</keyword>
<feature type="transmembrane region" description="Helical" evidence="1">
    <location>
        <begin position="46"/>
        <end position="68"/>
    </location>
</feature>
<feature type="transmembrane region" description="Helical" evidence="1">
    <location>
        <begin position="280"/>
        <end position="301"/>
    </location>
</feature>